<name>A0A5C3N4E6_9AGAM</name>
<accession>A0A5C3N4E6</accession>
<keyword evidence="2" id="KW-1185">Reference proteome</keyword>
<dbReference type="Proteomes" id="UP000305948">
    <property type="component" value="Unassembled WGS sequence"/>
</dbReference>
<evidence type="ECO:0000313" key="2">
    <source>
        <dbReference type="Proteomes" id="UP000305948"/>
    </source>
</evidence>
<protein>
    <submittedName>
        <fullName evidence="1">Uncharacterized protein</fullName>
    </submittedName>
</protein>
<dbReference type="EMBL" id="ML213509">
    <property type="protein sequence ID" value="TFK52133.1"/>
    <property type="molecule type" value="Genomic_DNA"/>
</dbReference>
<proteinExistence type="predicted"/>
<organism evidence="1 2">
    <name type="scientific">Heliocybe sulcata</name>
    <dbReference type="NCBI Taxonomy" id="5364"/>
    <lineage>
        <taxon>Eukaryota</taxon>
        <taxon>Fungi</taxon>
        <taxon>Dikarya</taxon>
        <taxon>Basidiomycota</taxon>
        <taxon>Agaricomycotina</taxon>
        <taxon>Agaricomycetes</taxon>
        <taxon>Gloeophyllales</taxon>
        <taxon>Gloeophyllaceae</taxon>
        <taxon>Heliocybe</taxon>
    </lineage>
</organism>
<gene>
    <name evidence="1" type="ORF">OE88DRAFT_1362630</name>
</gene>
<reference evidence="1 2" key="1">
    <citation type="journal article" date="2019" name="Nat. Ecol. Evol.">
        <title>Megaphylogeny resolves global patterns of mushroom evolution.</title>
        <authorList>
            <person name="Varga T."/>
            <person name="Krizsan K."/>
            <person name="Foldi C."/>
            <person name="Dima B."/>
            <person name="Sanchez-Garcia M."/>
            <person name="Sanchez-Ramirez S."/>
            <person name="Szollosi G.J."/>
            <person name="Szarkandi J.G."/>
            <person name="Papp V."/>
            <person name="Albert L."/>
            <person name="Andreopoulos W."/>
            <person name="Angelini C."/>
            <person name="Antonin V."/>
            <person name="Barry K.W."/>
            <person name="Bougher N.L."/>
            <person name="Buchanan P."/>
            <person name="Buyck B."/>
            <person name="Bense V."/>
            <person name="Catcheside P."/>
            <person name="Chovatia M."/>
            <person name="Cooper J."/>
            <person name="Damon W."/>
            <person name="Desjardin D."/>
            <person name="Finy P."/>
            <person name="Geml J."/>
            <person name="Haridas S."/>
            <person name="Hughes K."/>
            <person name="Justo A."/>
            <person name="Karasinski D."/>
            <person name="Kautmanova I."/>
            <person name="Kiss B."/>
            <person name="Kocsube S."/>
            <person name="Kotiranta H."/>
            <person name="LaButti K.M."/>
            <person name="Lechner B.E."/>
            <person name="Liimatainen K."/>
            <person name="Lipzen A."/>
            <person name="Lukacs Z."/>
            <person name="Mihaltcheva S."/>
            <person name="Morgado L.N."/>
            <person name="Niskanen T."/>
            <person name="Noordeloos M.E."/>
            <person name="Ohm R.A."/>
            <person name="Ortiz-Santana B."/>
            <person name="Ovrebo C."/>
            <person name="Racz N."/>
            <person name="Riley R."/>
            <person name="Savchenko A."/>
            <person name="Shiryaev A."/>
            <person name="Soop K."/>
            <person name="Spirin V."/>
            <person name="Szebenyi C."/>
            <person name="Tomsovsky M."/>
            <person name="Tulloss R.E."/>
            <person name="Uehling J."/>
            <person name="Grigoriev I.V."/>
            <person name="Vagvolgyi C."/>
            <person name="Papp T."/>
            <person name="Martin F.M."/>
            <person name="Miettinen O."/>
            <person name="Hibbett D.S."/>
            <person name="Nagy L.G."/>
        </authorList>
    </citation>
    <scope>NUCLEOTIDE SEQUENCE [LARGE SCALE GENOMIC DNA]</scope>
    <source>
        <strain evidence="1 2">OMC1185</strain>
    </source>
</reference>
<sequence length="205" mass="23163">MLKSAKGKGKENGKESASHEHAVILLTPHPRRKAKEIQAAHLEEQLPWRWERLDGDYTMEGASNRRVEWKHTITREVDDKAVRRGELISVRFPRLVIHSTSEFVPYSISTRPCRTPPIVPAPDHFRLLSGGIDAWPSGTANRTQSEEAVLHGWHTQFQAHACVPPSVIRVNLVECLPSSVRRNYDDDESGLAVVDEIVPVCQPRM</sequence>
<evidence type="ECO:0000313" key="1">
    <source>
        <dbReference type="EMBL" id="TFK52133.1"/>
    </source>
</evidence>
<dbReference type="AlphaFoldDB" id="A0A5C3N4E6"/>